<feature type="transmembrane region" description="Helical" evidence="2">
    <location>
        <begin position="57"/>
        <end position="78"/>
    </location>
</feature>
<feature type="compositionally biased region" description="Gly residues" evidence="1">
    <location>
        <begin position="280"/>
        <end position="316"/>
    </location>
</feature>
<dbReference type="EMBL" id="AP025564">
    <property type="protein sequence ID" value="BDE94856.1"/>
    <property type="molecule type" value="Genomic_DNA"/>
</dbReference>
<dbReference type="Proteomes" id="UP001320544">
    <property type="component" value="Chromosome"/>
</dbReference>
<feature type="region of interest" description="Disordered" evidence="1">
    <location>
        <begin position="237"/>
        <end position="325"/>
    </location>
</feature>
<gene>
    <name evidence="3" type="ORF">CE91St30_01890</name>
</gene>
<feature type="compositionally biased region" description="Basic and acidic residues" evidence="1">
    <location>
        <begin position="90"/>
        <end position="110"/>
    </location>
</feature>
<keyword evidence="2" id="KW-0472">Membrane</keyword>
<keyword evidence="2" id="KW-0812">Transmembrane</keyword>
<protein>
    <submittedName>
        <fullName evidence="3">Uncharacterized protein</fullName>
    </submittedName>
</protein>
<evidence type="ECO:0000256" key="2">
    <source>
        <dbReference type="SAM" id="Phobius"/>
    </source>
</evidence>
<feature type="region of interest" description="Disordered" evidence="1">
    <location>
        <begin position="1"/>
        <end position="55"/>
    </location>
</feature>
<keyword evidence="2" id="KW-1133">Transmembrane helix</keyword>
<feature type="region of interest" description="Disordered" evidence="1">
    <location>
        <begin position="82"/>
        <end position="119"/>
    </location>
</feature>
<evidence type="ECO:0000256" key="1">
    <source>
        <dbReference type="SAM" id="MobiDB-lite"/>
    </source>
</evidence>
<sequence>MEDKRTSENTEGESTENIQEEKAAEAEQQVDAGSGGADCTDAPPVEGKRKWSAKKKATAGIVAAVIVAGLGIGCWYALGADQGQPAAQEQKAEKKEAPDADAEKLAKEPRPVGVSIKADGWKPENGTFTLVVKDAAGNEAAKLAVMPDGNGGMGAKDAIEALPEDQFDAAKKAYKKDDGIAESPILELAPGEYTAELADVPTLEDGSTYKLPDAAPFKVEPMKKKGDESVAAKIEFSLEKIDPEDEEAVEAAIEALPEEKREAARQQYQKKAEQKQQVASGGGAASSSGGGNAGGGSSSGSGNNNNGGGSGNGGGSSEPQPPAHTHVYDIPIVESRWQDGEGYQRIPRYYINSGGNLVGPFSSESEAWAWADKNFAEGGPGGSLVDDSYDSWTKEPGYYDVVIGYKCSCGAVR</sequence>
<evidence type="ECO:0000313" key="4">
    <source>
        <dbReference type="Proteomes" id="UP001320544"/>
    </source>
</evidence>
<organism evidence="3 4">
    <name type="scientific">Raoultibacter timonensis</name>
    <dbReference type="NCBI Taxonomy" id="1907662"/>
    <lineage>
        <taxon>Bacteria</taxon>
        <taxon>Bacillati</taxon>
        <taxon>Actinomycetota</taxon>
        <taxon>Coriobacteriia</taxon>
        <taxon>Eggerthellales</taxon>
        <taxon>Eggerthellaceae</taxon>
        <taxon>Raoultibacter</taxon>
    </lineage>
</organism>
<feature type="compositionally biased region" description="Basic and acidic residues" evidence="1">
    <location>
        <begin position="257"/>
        <end position="274"/>
    </location>
</feature>
<keyword evidence="4" id="KW-1185">Reference proteome</keyword>
<evidence type="ECO:0000313" key="3">
    <source>
        <dbReference type="EMBL" id="BDE94856.1"/>
    </source>
</evidence>
<accession>A0ABM7WF51</accession>
<proteinExistence type="predicted"/>
<name>A0ABM7WF51_9ACTN</name>
<dbReference type="RefSeq" id="WP_244411383.1">
    <property type="nucleotide sequence ID" value="NZ_AP025564.1"/>
</dbReference>
<reference evidence="3 4" key="1">
    <citation type="submission" date="2022-01" db="EMBL/GenBank/DDBJ databases">
        <title>Novel bile acid biosynthetic pathways are enriched in the microbiome of centenarians.</title>
        <authorList>
            <person name="Sato Y."/>
            <person name="Atarashi K."/>
            <person name="Plichta R.D."/>
            <person name="Arai Y."/>
            <person name="Sasajima S."/>
            <person name="Kearney M.S."/>
            <person name="Suda W."/>
            <person name="Takeshita K."/>
            <person name="Sasaki T."/>
            <person name="Okamoto S."/>
            <person name="Skelly N.A."/>
            <person name="Okamura Y."/>
            <person name="Vlamakis H."/>
            <person name="Li Y."/>
            <person name="Tanoue T."/>
            <person name="Takei H."/>
            <person name="Nittono H."/>
            <person name="Narushima S."/>
            <person name="Irie J."/>
            <person name="Itoh H."/>
            <person name="Moriya K."/>
            <person name="Sugiura Y."/>
            <person name="Suematsu M."/>
            <person name="Moritoki N."/>
            <person name="Shibata S."/>
            <person name="Littman R.D."/>
            <person name="Fischbach A.M."/>
            <person name="Uwamino Y."/>
            <person name="Inoue T."/>
            <person name="Honda A."/>
            <person name="Hattori M."/>
            <person name="Murai T."/>
            <person name="Xavier J.R."/>
            <person name="Hirose N."/>
            <person name="Honda K."/>
        </authorList>
    </citation>
    <scope>NUCLEOTIDE SEQUENCE [LARGE SCALE GENOMIC DNA]</scope>
    <source>
        <strain evidence="3 4">CE91-St30</strain>
    </source>
</reference>